<evidence type="ECO:0000256" key="1">
    <source>
        <dbReference type="ARBA" id="ARBA00004690"/>
    </source>
</evidence>
<evidence type="ECO:0000313" key="7">
    <source>
        <dbReference type="EMBL" id="RRJ85748.1"/>
    </source>
</evidence>
<proteinExistence type="inferred from homology"/>
<comment type="pathway">
    <text evidence="1 5">Pyrimidine metabolism; UMP biosynthesis via salvage pathway; UMP from uridine: step 1/1.</text>
</comment>
<dbReference type="InterPro" id="IPR027417">
    <property type="entry name" value="P-loop_NTPase"/>
</dbReference>
<dbReference type="NCBIfam" id="NF004018">
    <property type="entry name" value="PRK05480.1"/>
    <property type="match status" value="1"/>
</dbReference>
<dbReference type="EMBL" id="RQVS01000019">
    <property type="protein sequence ID" value="RRJ85748.1"/>
    <property type="molecule type" value="Genomic_DNA"/>
</dbReference>
<dbReference type="AlphaFoldDB" id="A0A3P3VUU3"/>
<dbReference type="GO" id="GO:0043771">
    <property type="term" value="F:cytidine kinase activity"/>
    <property type="evidence" value="ECO:0007669"/>
    <property type="project" value="RHEA"/>
</dbReference>
<dbReference type="Pfam" id="PF00485">
    <property type="entry name" value="PRK"/>
    <property type="match status" value="1"/>
</dbReference>
<evidence type="ECO:0000256" key="3">
    <source>
        <dbReference type="ARBA" id="ARBA00022741"/>
    </source>
</evidence>
<comment type="similarity">
    <text evidence="5">Belongs to the uridine kinase family.</text>
</comment>
<dbReference type="PANTHER" id="PTHR10285">
    <property type="entry name" value="URIDINE KINASE"/>
    <property type="match status" value="1"/>
</dbReference>
<dbReference type="NCBIfam" id="TIGR00235">
    <property type="entry name" value="udk"/>
    <property type="match status" value="1"/>
</dbReference>
<comment type="subcellular location">
    <subcellularLocation>
        <location evidence="5">Cytoplasm</location>
    </subcellularLocation>
</comment>
<dbReference type="Proteomes" id="UP000274391">
    <property type="component" value="Unassembled WGS sequence"/>
</dbReference>
<dbReference type="SUPFAM" id="SSF52540">
    <property type="entry name" value="P-loop containing nucleoside triphosphate hydrolases"/>
    <property type="match status" value="1"/>
</dbReference>
<dbReference type="Gene3D" id="3.40.50.300">
    <property type="entry name" value="P-loop containing nucleotide triphosphate hydrolases"/>
    <property type="match status" value="1"/>
</dbReference>
<dbReference type="GO" id="GO:0005524">
    <property type="term" value="F:ATP binding"/>
    <property type="evidence" value="ECO:0007669"/>
    <property type="project" value="UniProtKB-KW"/>
</dbReference>
<keyword evidence="5" id="KW-0963">Cytoplasm</keyword>
<keyword evidence="2 5" id="KW-0808">Transferase</keyword>
<dbReference type="GO" id="GO:0005737">
    <property type="term" value="C:cytoplasm"/>
    <property type="evidence" value="ECO:0007669"/>
    <property type="project" value="UniProtKB-SubCell"/>
</dbReference>
<evidence type="ECO:0000256" key="5">
    <source>
        <dbReference type="RuleBase" id="RU003825"/>
    </source>
</evidence>
<accession>A0A3P3VUU3</accession>
<evidence type="ECO:0000259" key="6">
    <source>
        <dbReference type="Pfam" id="PF00485"/>
    </source>
</evidence>
<dbReference type="InterPro" id="IPR000764">
    <property type="entry name" value="Uridine_kinase-like"/>
</dbReference>
<dbReference type="GO" id="GO:0004849">
    <property type="term" value="F:uridine kinase activity"/>
    <property type="evidence" value="ECO:0007669"/>
    <property type="project" value="UniProtKB-EC"/>
</dbReference>
<comment type="pathway">
    <text evidence="5">Pyrimidine metabolism; CTP biosynthesis via salvage pathway; CTP from cytidine: step 1/3.</text>
</comment>
<keyword evidence="3 5" id="KW-0547">Nucleotide-binding</keyword>
<name>A0A3P3VUU3_9MICO</name>
<dbReference type="OrthoDB" id="9777642at2"/>
<organism evidence="7 8">
    <name type="scientific">Gulosibacter macacae</name>
    <dbReference type="NCBI Taxonomy" id="2488791"/>
    <lineage>
        <taxon>Bacteria</taxon>
        <taxon>Bacillati</taxon>
        <taxon>Actinomycetota</taxon>
        <taxon>Actinomycetes</taxon>
        <taxon>Micrococcales</taxon>
        <taxon>Microbacteriaceae</taxon>
        <taxon>Gulosibacter</taxon>
    </lineage>
</organism>
<evidence type="ECO:0000256" key="2">
    <source>
        <dbReference type="ARBA" id="ARBA00022679"/>
    </source>
</evidence>
<evidence type="ECO:0000256" key="4">
    <source>
        <dbReference type="ARBA" id="ARBA00022777"/>
    </source>
</evidence>
<dbReference type="InterPro" id="IPR006083">
    <property type="entry name" value="PRK/URK"/>
</dbReference>
<comment type="caution">
    <text evidence="7">The sequence shown here is derived from an EMBL/GenBank/DDBJ whole genome shotgun (WGS) entry which is preliminary data.</text>
</comment>
<dbReference type="GO" id="GO:0044206">
    <property type="term" value="P:UMP salvage"/>
    <property type="evidence" value="ECO:0007669"/>
    <property type="project" value="UniProtKB-UniPathway"/>
</dbReference>
<dbReference type="CDD" id="cd02023">
    <property type="entry name" value="UMPK"/>
    <property type="match status" value="1"/>
</dbReference>
<dbReference type="PRINTS" id="PR00988">
    <property type="entry name" value="URIDINKINASE"/>
</dbReference>
<dbReference type="EC" id="2.7.1.48" evidence="5"/>
<sequence>MTNTFVVGIAGGTGSGKSALTRALRGRFAGESSLVMHDNYYRRNDTLTYDQRSRLNYDHPDAFDNDLLVEHLDEILAGQATETPVYDFTVHNRAAQTNLVEPAPILFLEGLLLFHDERLRDRCHLRIYVDTDADVRILRRVKRDVIERGRTIESIEQQYLETVKPMHERYVERSKKHAHIIVPEGGYNATAIELIAGGLAAEIERGRARDANKL</sequence>
<comment type="catalytic activity">
    <reaction evidence="5">
        <text>cytidine + ATP = CMP + ADP + H(+)</text>
        <dbReference type="Rhea" id="RHEA:24674"/>
        <dbReference type="ChEBI" id="CHEBI:15378"/>
        <dbReference type="ChEBI" id="CHEBI:17562"/>
        <dbReference type="ChEBI" id="CHEBI:30616"/>
        <dbReference type="ChEBI" id="CHEBI:60377"/>
        <dbReference type="ChEBI" id="CHEBI:456216"/>
        <dbReference type="EC" id="2.7.1.48"/>
    </reaction>
</comment>
<feature type="domain" description="Phosphoribulokinase/uridine kinase" evidence="6">
    <location>
        <begin position="6"/>
        <end position="190"/>
    </location>
</feature>
<keyword evidence="4 5" id="KW-0418">Kinase</keyword>
<keyword evidence="5" id="KW-0067">ATP-binding</keyword>
<dbReference type="UniPathway" id="UPA00579">
    <property type="reaction ID" value="UER00640"/>
</dbReference>
<keyword evidence="8" id="KW-1185">Reference proteome</keyword>
<comment type="catalytic activity">
    <reaction evidence="5">
        <text>uridine + ATP = UMP + ADP + H(+)</text>
        <dbReference type="Rhea" id="RHEA:16825"/>
        <dbReference type="ChEBI" id="CHEBI:15378"/>
        <dbReference type="ChEBI" id="CHEBI:16704"/>
        <dbReference type="ChEBI" id="CHEBI:30616"/>
        <dbReference type="ChEBI" id="CHEBI:57865"/>
        <dbReference type="ChEBI" id="CHEBI:456216"/>
        <dbReference type="EC" id="2.7.1.48"/>
    </reaction>
</comment>
<dbReference type="RefSeq" id="WP_124973776.1">
    <property type="nucleotide sequence ID" value="NZ_RQVS01000019.1"/>
</dbReference>
<gene>
    <name evidence="7" type="ORF">EG850_11950</name>
</gene>
<reference evidence="7 8" key="1">
    <citation type="submission" date="2018-11" db="EMBL/GenBank/DDBJ databases">
        <title>YIM 102482-1 draft genome.</title>
        <authorList>
            <person name="Li G."/>
            <person name="Jiang Y."/>
        </authorList>
    </citation>
    <scope>NUCLEOTIDE SEQUENCE [LARGE SCALE GENOMIC DNA]</scope>
    <source>
        <strain evidence="7 8">YIM 102482-1</strain>
    </source>
</reference>
<dbReference type="UniPathway" id="UPA00574">
    <property type="reaction ID" value="UER00637"/>
</dbReference>
<evidence type="ECO:0000313" key="8">
    <source>
        <dbReference type="Proteomes" id="UP000274391"/>
    </source>
</evidence>
<protein>
    <recommendedName>
        <fullName evidence="5">Uridine kinase</fullName>
        <ecNumber evidence="5">2.7.1.48</ecNumber>
    </recommendedName>
</protein>
<dbReference type="GO" id="GO:0044211">
    <property type="term" value="P:CTP salvage"/>
    <property type="evidence" value="ECO:0007669"/>
    <property type="project" value="UniProtKB-UniPathway"/>
</dbReference>